<feature type="domain" description="Fibronectin type-III" evidence="1">
    <location>
        <begin position="174"/>
        <end position="260"/>
    </location>
</feature>
<dbReference type="Gene3D" id="2.60.40.10">
    <property type="entry name" value="Immunoglobulins"/>
    <property type="match status" value="5"/>
</dbReference>
<evidence type="ECO:0000313" key="2">
    <source>
        <dbReference type="EMBL" id="KAF3858369.1"/>
    </source>
</evidence>
<dbReference type="SUPFAM" id="SSF49265">
    <property type="entry name" value="Fibronectin type III"/>
    <property type="match status" value="8"/>
</dbReference>
<keyword evidence="3" id="KW-1185">Reference proteome</keyword>
<name>A0A7J5ZBE7_DISMA</name>
<dbReference type="InterPro" id="IPR013783">
    <property type="entry name" value="Ig-like_fold"/>
</dbReference>
<dbReference type="OrthoDB" id="9927686at2759"/>
<dbReference type="Proteomes" id="UP000518266">
    <property type="component" value="Unassembled WGS sequence"/>
</dbReference>
<feature type="domain" description="Fibronectin type-III" evidence="1">
    <location>
        <begin position="1"/>
        <end position="86"/>
    </location>
</feature>
<gene>
    <name evidence="2" type="ORF">F7725_011570</name>
</gene>
<dbReference type="AlphaFoldDB" id="A0A7J5ZBE7"/>
<feature type="domain" description="Fibronectin type-III" evidence="1">
    <location>
        <begin position="87"/>
        <end position="173"/>
    </location>
</feature>
<protein>
    <recommendedName>
        <fullName evidence="1">Fibronectin type-III domain-containing protein</fullName>
    </recommendedName>
</protein>
<dbReference type="InterPro" id="IPR036116">
    <property type="entry name" value="FN3_sf"/>
</dbReference>
<evidence type="ECO:0000259" key="1">
    <source>
        <dbReference type="PROSITE" id="PS50853"/>
    </source>
</evidence>
<dbReference type="SMART" id="SM00060">
    <property type="entry name" value="FN3"/>
    <property type="match status" value="8"/>
</dbReference>
<dbReference type="PROSITE" id="PS50853">
    <property type="entry name" value="FN3"/>
    <property type="match status" value="4"/>
</dbReference>
<organism evidence="2 3">
    <name type="scientific">Dissostichus mawsoni</name>
    <name type="common">Antarctic cod</name>
    <dbReference type="NCBI Taxonomy" id="36200"/>
    <lineage>
        <taxon>Eukaryota</taxon>
        <taxon>Metazoa</taxon>
        <taxon>Chordata</taxon>
        <taxon>Craniata</taxon>
        <taxon>Vertebrata</taxon>
        <taxon>Euteleostomi</taxon>
        <taxon>Actinopterygii</taxon>
        <taxon>Neopterygii</taxon>
        <taxon>Teleostei</taxon>
        <taxon>Neoteleostei</taxon>
        <taxon>Acanthomorphata</taxon>
        <taxon>Eupercaria</taxon>
        <taxon>Perciformes</taxon>
        <taxon>Notothenioidei</taxon>
        <taxon>Nototheniidae</taxon>
        <taxon>Dissostichus</taxon>
    </lineage>
</organism>
<dbReference type="PANTHER" id="PTHR47135">
    <property type="entry name" value="FIBRONECTIN TYPE III DOMAIN-CONTAINING PROTEIN 7"/>
    <property type="match status" value="1"/>
</dbReference>
<dbReference type="PANTHER" id="PTHR47135:SF1">
    <property type="entry name" value="FIBRONECTIN TYPE III DOMAIN-CONTAINING PROTEIN 7"/>
    <property type="match status" value="1"/>
</dbReference>
<reference evidence="2 3" key="1">
    <citation type="submission" date="2020-03" db="EMBL/GenBank/DDBJ databases">
        <title>Dissostichus mawsoni Genome sequencing and assembly.</title>
        <authorList>
            <person name="Park H."/>
        </authorList>
    </citation>
    <scope>NUCLEOTIDE SEQUENCE [LARGE SCALE GENOMIC DNA]</scope>
    <source>
        <strain evidence="2">DM0001</strain>
        <tissue evidence="2">Muscle</tissue>
    </source>
</reference>
<proteinExistence type="predicted"/>
<dbReference type="Pfam" id="PF00041">
    <property type="entry name" value="fn3"/>
    <property type="match status" value="1"/>
</dbReference>
<comment type="caution">
    <text evidence="2">The sequence shown here is derived from an EMBL/GenBank/DDBJ whole genome shotgun (WGS) entry which is preliminary data.</text>
</comment>
<dbReference type="CDD" id="cd00063">
    <property type="entry name" value="FN3"/>
    <property type="match status" value="1"/>
</dbReference>
<feature type="domain" description="Fibronectin type-III" evidence="1">
    <location>
        <begin position="493"/>
        <end position="581"/>
    </location>
</feature>
<accession>A0A7J5ZBE7</accession>
<dbReference type="EMBL" id="JAAKFY010000004">
    <property type="protein sequence ID" value="KAF3858369.1"/>
    <property type="molecule type" value="Genomic_DNA"/>
</dbReference>
<evidence type="ECO:0000313" key="3">
    <source>
        <dbReference type="Proteomes" id="UP000518266"/>
    </source>
</evidence>
<sequence>MSVFTVTSKSMTVQWSSYTGASSYKITATPKNTPGQPVFAHFSGNVVTGSVISLSPNTMYTMQLEAMDNALNVLSSADTEDTTAPEVPSIEQAYSKNSDSITVEFTEVSGATSYILRAQSESGDYFSEMVVLSSPGTVVKLKPYTDYRLSVMSVNSGGRSQPSYPIEARTVVMAPQLNTTSPNNASIVVTWPPVENAVLYMLCIIQEGSSSRVKLNTTDTTVNFNDLAAGTTYCIKGTAWDSEGRAGDDLTVCQITRPPSPDVTLVQVSPGRSIGIAVYWLLVQGAENYSVWTTNGQHCNSTADSYCSIVPVECGQNHSVSVTAYNKAGPSSPSQPVDYITCGQLLGVWDSVPMVEYYMAFIKRDDGTEMSCNTTETTCQFSCMCGYTYLTSVFPYNKAGSSPFADVSNYTTIPCCPQGVTIQLVSTETLEINWLPVKGAELYQTMAAQTNDVIHCNDTAPVCALSDLKCDTAYSVTVTPCSELRGCNHTCTPHTQKQILNMTQSNNSTYRIHITTPNTPNTNYTIKATGRFATHTCQTTNSSCELTQLPCGSSYDVIAVAITSVGRSLPGFSKTLETGIGPCCPTYVNVTQVTQAMTNVTWSPGSGARSYVTSLTSPRGHAKCHTLDTHCLMGCITCGTDYSVHLEAISSTGHNMKLYRMRSYSLRVSWRSLGPQTHNHTVDLYGTGANYTCTAAAGSKHCDIEERTCGDVYKVVAAPVGQDGIKVSFCQPRTYSTINPVTTVSAEYSCTSGLVTVTWDLVFGANLYRATATDGTGAALNCTSASTSCHITMLKCGEEYQVHVTAISDDFPCTPANPETSHHCSSNVIIFSWQPTNNTRYYVATAVDKSGQITECRTADSKCFFTNTGCAPCLPTNVRTGDGCHSEMLITTWDSAAGALSYTVEAQGNTEETYNCTSSTNSCAITGVPCGEHLSVWIVASNDNCSTERVLGDVAQTVPCKPINASVSVDCSQDSARVNWRTNIGVIFYVAVAEDDNGNVHSCNSMGTNCLIEDLRCGQNYTASVIGTNIKCNSSSSNQVSFMTGRKKHCDNIFTNSKLWLSFKFLLTSTSF</sequence>
<dbReference type="InterPro" id="IPR003961">
    <property type="entry name" value="FN3_dom"/>
</dbReference>